<dbReference type="InterPro" id="IPR036134">
    <property type="entry name" value="Crypto/Photolyase_FAD-like_sf"/>
</dbReference>
<dbReference type="GO" id="GO:0005737">
    <property type="term" value="C:cytoplasm"/>
    <property type="evidence" value="ECO:0007669"/>
    <property type="project" value="TreeGrafter"/>
</dbReference>
<dbReference type="GO" id="GO:0043153">
    <property type="term" value="P:entrainment of circadian clock by photoperiod"/>
    <property type="evidence" value="ECO:0007669"/>
    <property type="project" value="TreeGrafter"/>
</dbReference>
<dbReference type="GO" id="GO:0003904">
    <property type="term" value="F:deoxyribodipyrimidine photo-lyase activity"/>
    <property type="evidence" value="ECO:0007669"/>
    <property type="project" value="TreeGrafter"/>
</dbReference>
<dbReference type="GO" id="GO:0032922">
    <property type="term" value="P:circadian regulation of gene expression"/>
    <property type="evidence" value="ECO:0007669"/>
    <property type="project" value="TreeGrafter"/>
</dbReference>
<dbReference type="InterPro" id="IPR002081">
    <property type="entry name" value="Cryptochrome/DNA_photolyase_1"/>
</dbReference>
<gene>
    <name evidence="5" type="ORF">SAMN04488001_0411</name>
</gene>
<sequence length="413" mass="45837">MTTSALFSGDQAPSETVTFEPTRTAGLERLEKFVSRTGAHYASLRNYDFGPQNCSSVSALSPWIRHRLITEEEVLAATLAHHSPSAAMKFIQEVFWRSYFKGWLEQHPSVWSSYKNGLQTALSTLETNAAVRSDYSDATAGRTGIACFDHWCADLQETGYLHNHARMWFASIWIFTLRLPWELGADFFLRHLLDGDLASNTLSWRWVAGLHTKGKTYLAQPSNIAKFTNDRFEPTGQLATHAAPLVEHVDHPRVPLPQLKPLSAERHLLLITPEDCHPESTEQGSPAGVIGLVPASRRQSDRVAAFQKSAVEDAVARSNGTGAVHVAESDWAEIIIDGAKRAETTHVVTPWTPVGPVASKLEAVRAQLEAAGLHLHQKQRAYDTQTWPHANKGFFRLKKKIPIILNELGLVTS</sequence>
<dbReference type="Pfam" id="PF03441">
    <property type="entry name" value="FAD_binding_7"/>
    <property type="match status" value="1"/>
</dbReference>
<proteinExistence type="predicted"/>
<evidence type="ECO:0000313" key="5">
    <source>
        <dbReference type="EMBL" id="SDW15538.1"/>
    </source>
</evidence>
<evidence type="ECO:0000256" key="1">
    <source>
        <dbReference type="ARBA" id="ARBA00022630"/>
    </source>
</evidence>
<keyword evidence="1 3" id="KW-0285">Flavoprotein</keyword>
<accession>A0A1H2R8L7</accession>
<feature type="binding site" evidence="3">
    <location>
        <position position="90"/>
    </location>
    <ligand>
        <name>FAD</name>
        <dbReference type="ChEBI" id="CHEBI:57692"/>
    </ligand>
</feature>
<dbReference type="PANTHER" id="PTHR11455:SF18">
    <property type="entry name" value="SI:CH1073-390K14.1"/>
    <property type="match status" value="1"/>
</dbReference>
<keyword evidence="2 3" id="KW-0274">FAD</keyword>
<dbReference type="AlphaFoldDB" id="A0A1H2R8L7"/>
<feature type="binding site" evidence="3">
    <location>
        <position position="41"/>
    </location>
    <ligand>
        <name>FAD</name>
        <dbReference type="ChEBI" id="CHEBI:57692"/>
    </ligand>
</feature>
<organism evidence="5 6">
    <name type="scientific">Litoreibacter albidus</name>
    <dbReference type="NCBI Taxonomy" id="670155"/>
    <lineage>
        <taxon>Bacteria</taxon>
        <taxon>Pseudomonadati</taxon>
        <taxon>Pseudomonadota</taxon>
        <taxon>Alphaproteobacteria</taxon>
        <taxon>Rhodobacterales</taxon>
        <taxon>Roseobacteraceae</taxon>
        <taxon>Litoreibacter</taxon>
    </lineage>
</organism>
<dbReference type="EMBL" id="FNOI01000001">
    <property type="protein sequence ID" value="SDW15538.1"/>
    <property type="molecule type" value="Genomic_DNA"/>
</dbReference>
<comment type="cofactor">
    <cofactor evidence="3">
        <name>FAD</name>
        <dbReference type="ChEBI" id="CHEBI:57692"/>
    </cofactor>
    <text evidence="3">Binds 1 FAD per subunit.</text>
</comment>
<dbReference type="Gene3D" id="1.10.579.10">
    <property type="entry name" value="DNA Cyclobutane Dipyrimidine Photolyase, subunit A, domain 3"/>
    <property type="match status" value="1"/>
</dbReference>
<keyword evidence="6" id="KW-1185">Reference proteome</keyword>
<feature type="binding site" evidence="3">
    <location>
        <begin position="93"/>
        <end position="100"/>
    </location>
    <ligand>
        <name>FAD</name>
        <dbReference type="ChEBI" id="CHEBI:57692"/>
    </ligand>
</feature>
<dbReference type="Gene3D" id="1.25.40.80">
    <property type="match status" value="1"/>
</dbReference>
<dbReference type="Proteomes" id="UP000199441">
    <property type="component" value="Unassembled WGS sequence"/>
</dbReference>
<dbReference type="STRING" id="670155.SAMN04488001_0411"/>
<keyword evidence="5" id="KW-0456">Lyase</keyword>
<evidence type="ECO:0000256" key="3">
    <source>
        <dbReference type="PIRSR" id="PIRSR602081-1"/>
    </source>
</evidence>
<dbReference type="SUPFAM" id="SSF48173">
    <property type="entry name" value="Cryptochrome/photolyase FAD-binding domain"/>
    <property type="match status" value="1"/>
</dbReference>
<feature type="binding site" evidence="3">
    <location>
        <begin position="194"/>
        <end position="196"/>
    </location>
    <ligand>
        <name>FAD</name>
        <dbReference type="ChEBI" id="CHEBI:57692"/>
    </ligand>
</feature>
<dbReference type="RefSeq" id="WP_089943635.1">
    <property type="nucleotide sequence ID" value="NZ_FNOI01000001.1"/>
</dbReference>
<name>A0A1H2R8L7_9RHOB</name>
<dbReference type="GO" id="GO:0003677">
    <property type="term" value="F:DNA binding"/>
    <property type="evidence" value="ECO:0007669"/>
    <property type="project" value="TreeGrafter"/>
</dbReference>
<evidence type="ECO:0000313" key="6">
    <source>
        <dbReference type="Proteomes" id="UP000199441"/>
    </source>
</evidence>
<dbReference type="PANTHER" id="PTHR11455">
    <property type="entry name" value="CRYPTOCHROME"/>
    <property type="match status" value="1"/>
</dbReference>
<protein>
    <submittedName>
        <fullName evidence="5">Deoxyribodipyrimidine photo-lyase</fullName>
    </submittedName>
</protein>
<dbReference type="InterPro" id="IPR005101">
    <property type="entry name" value="Cryptochr/Photolyase_FAD-bd"/>
</dbReference>
<dbReference type="OrthoDB" id="9772484at2"/>
<feature type="domain" description="Cryptochrome/DNA photolyase FAD-binding" evidence="4">
    <location>
        <begin position="90"/>
        <end position="258"/>
    </location>
</feature>
<reference evidence="6" key="1">
    <citation type="submission" date="2016-10" db="EMBL/GenBank/DDBJ databases">
        <authorList>
            <person name="Varghese N."/>
            <person name="Submissions S."/>
        </authorList>
    </citation>
    <scope>NUCLEOTIDE SEQUENCE [LARGE SCALE GENOMIC DNA]</scope>
    <source>
        <strain evidence="6">DSM 26922</strain>
    </source>
</reference>
<evidence type="ECO:0000256" key="2">
    <source>
        <dbReference type="ARBA" id="ARBA00022827"/>
    </source>
</evidence>
<dbReference type="GO" id="GO:0071949">
    <property type="term" value="F:FAD binding"/>
    <property type="evidence" value="ECO:0007669"/>
    <property type="project" value="TreeGrafter"/>
</dbReference>
<evidence type="ECO:0000259" key="4">
    <source>
        <dbReference type="Pfam" id="PF03441"/>
    </source>
</evidence>